<dbReference type="InterPro" id="IPR001611">
    <property type="entry name" value="Leu-rich_rpt"/>
</dbReference>
<comment type="caution">
    <text evidence="3">The sequence shown here is derived from an EMBL/GenBank/DDBJ whole genome shotgun (WGS) entry which is preliminary data.</text>
</comment>
<accession>A0A1V9G7F1</accession>
<dbReference type="InterPro" id="IPR032675">
    <property type="entry name" value="LRR_dom_sf"/>
</dbReference>
<evidence type="ECO:0008006" key="5">
    <source>
        <dbReference type="Google" id="ProtNLM"/>
    </source>
</evidence>
<dbReference type="InterPro" id="IPR050216">
    <property type="entry name" value="LRR_domain-containing"/>
</dbReference>
<gene>
    <name evidence="3" type="ORF">A3860_13510</name>
</gene>
<evidence type="ECO:0000256" key="1">
    <source>
        <dbReference type="ARBA" id="ARBA00022614"/>
    </source>
</evidence>
<dbReference type="Proteomes" id="UP000192796">
    <property type="component" value="Unassembled WGS sequence"/>
</dbReference>
<dbReference type="PANTHER" id="PTHR48051:SF54">
    <property type="entry name" value="LEUCINE-RICH REPEAT-CONTAINING PROTEIN"/>
    <property type="match status" value="1"/>
</dbReference>
<protein>
    <recommendedName>
        <fullName evidence="5">Leucine-rich repeat domain-containing protein</fullName>
    </recommendedName>
</protein>
<proteinExistence type="predicted"/>
<keyword evidence="4" id="KW-1185">Reference proteome</keyword>
<evidence type="ECO:0000313" key="4">
    <source>
        <dbReference type="Proteomes" id="UP000192796"/>
    </source>
</evidence>
<dbReference type="STRING" id="1703345.A3860_13510"/>
<keyword evidence="1" id="KW-0433">Leucine-rich repeat</keyword>
<keyword evidence="2" id="KW-0677">Repeat</keyword>
<evidence type="ECO:0000256" key="2">
    <source>
        <dbReference type="ARBA" id="ARBA00022737"/>
    </source>
</evidence>
<dbReference type="GO" id="GO:0005737">
    <property type="term" value="C:cytoplasm"/>
    <property type="evidence" value="ECO:0007669"/>
    <property type="project" value="TreeGrafter"/>
</dbReference>
<name>A0A1V9G7F1_9BACT</name>
<evidence type="ECO:0000313" key="3">
    <source>
        <dbReference type="EMBL" id="OQP66500.1"/>
    </source>
</evidence>
<dbReference type="AlphaFoldDB" id="A0A1V9G7F1"/>
<dbReference type="PANTHER" id="PTHR48051">
    <property type="match status" value="1"/>
</dbReference>
<dbReference type="Pfam" id="PF13855">
    <property type="entry name" value="LRR_8"/>
    <property type="match status" value="1"/>
</dbReference>
<dbReference type="SUPFAM" id="SSF52047">
    <property type="entry name" value="RNI-like"/>
    <property type="match status" value="1"/>
</dbReference>
<dbReference type="EMBL" id="LVYD01000002">
    <property type="protein sequence ID" value="OQP66500.1"/>
    <property type="molecule type" value="Genomic_DNA"/>
</dbReference>
<sequence length="205" mass="24333">MLWKFFRKTGNKYGHSRISHWPPLRRASPKTNGNTYVFSHFFVFSNRGERYILWLPLDDNRLSSFPLTVTNLTELRELSITNGNVKTIPKEISRLTKLEKLDLGNFWNYKRKNQCDSLENLSALKNLKELNLGWTKIRSLPPEFAMLEKLEVLNIEFNNFKRFPEVIDKIPGLKLLIISHREFNKKTMKALRKQAKKYKIQIDMF</sequence>
<dbReference type="SMART" id="SM00369">
    <property type="entry name" value="LRR_TYP"/>
    <property type="match status" value="3"/>
</dbReference>
<dbReference type="InterPro" id="IPR003591">
    <property type="entry name" value="Leu-rich_rpt_typical-subtyp"/>
</dbReference>
<dbReference type="Gene3D" id="3.80.10.10">
    <property type="entry name" value="Ribonuclease Inhibitor"/>
    <property type="match status" value="1"/>
</dbReference>
<reference evidence="3 4" key="1">
    <citation type="submission" date="2016-03" db="EMBL/GenBank/DDBJ databases">
        <title>Niastella vici sp. nov., isolated from farmland soil.</title>
        <authorList>
            <person name="Chen L."/>
            <person name="Wang D."/>
            <person name="Yang S."/>
            <person name="Wang G."/>
        </authorList>
    </citation>
    <scope>NUCLEOTIDE SEQUENCE [LARGE SCALE GENOMIC DNA]</scope>
    <source>
        <strain evidence="3 4">DJ57</strain>
    </source>
</reference>
<organism evidence="3 4">
    <name type="scientific">Niastella vici</name>
    <dbReference type="NCBI Taxonomy" id="1703345"/>
    <lineage>
        <taxon>Bacteria</taxon>
        <taxon>Pseudomonadati</taxon>
        <taxon>Bacteroidota</taxon>
        <taxon>Chitinophagia</taxon>
        <taxon>Chitinophagales</taxon>
        <taxon>Chitinophagaceae</taxon>
        <taxon>Niastella</taxon>
    </lineage>
</organism>